<protein>
    <submittedName>
        <fullName evidence="3">Uncharacterized protein</fullName>
    </submittedName>
</protein>
<dbReference type="EMBL" id="KZ805415">
    <property type="protein sequence ID" value="PVH98359.1"/>
    <property type="molecule type" value="Genomic_DNA"/>
</dbReference>
<evidence type="ECO:0000313" key="4">
    <source>
        <dbReference type="Proteomes" id="UP000244855"/>
    </source>
</evidence>
<accession>A0A2V1DM72</accession>
<organism evidence="3 4">
    <name type="scientific">Periconia macrospinosa</name>
    <dbReference type="NCBI Taxonomy" id="97972"/>
    <lineage>
        <taxon>Eukaryota</taxon>
        <taxon>Fungi</taxon>
        <taxon>Dikarya</taxon>
        <taxon>Ascomycota</taxon>
        <taxon>Pezizomycotina</taxon>
        <taxon>Dothideomycetes</taxon>
        <taxon>Pleosporomycetidae</taxon>
        <taxon>Pleosporales</taxon>
        <taxon>Massarineae</taxon>
        <taxon>Periconiaceae</taxon>
        <taxon>Periconia</taxon>
    </lineage>
</organism>
<feature type="region of interest" description="Disordered" evidence="2">
    <location>
        <begin position="295"/>
        <end position="314"/>
    </location>
</feature>
<evidence type="ECO:0000256" key="1">
    <source>
        <dbReference type="SAM" id="Coils"/>
    </source>
</evidence>
<keyword evidence="4" id="KW-1185">Reference proteome</keyword>
<keyword evidence="1" id="KW-0175">Coiled coil</keyword>
<evidence type="ECO:0000256" key="2">
    <source>
        <dbReference type="SAM" id="MobiDB-lite"/>
    </source>
</evidence>
<sequence length="314" mass="36057">MAWKSYPYNNPNEWMLAPDALSNTFTSMIMNIPKGHTLTTITAKRLDHLATVHIQAQPEQEKAIRDLLSWAWANNFDTQGRLRAERGCTADELETLKNKKKRPIDYTSQWPGPLIGAPKRGNDGTLSHTVKHIRLETHSLREKLDREQTRCNELAYEVKSYEKLVAKLQHTNNDLRTELDETKRKLEVSEDNVHDLEVEVENQAEIGAKFPLLEHQLECKEVETDELVSKCKKHETDALNLQRELTEMTNQLQTTRADLDEKTATMVTVSRDLHRLQEELAKVGKSLADMQKHTQELKTANEKVSQLTAETAQK</sequence>
<feature type="compositionally biased region" description="Polar residues" evidence="2">
    <location>
        <begin position="302"/>
        <end position="314"/>
    </location>
</feature>
<reference evidence="3 4" key="1">
    <citation type="journal article" date="2018" name="Sci. Rep.">
        <title>Comparative genomics provides insights into the lifestyle and reveals functional heterogeneity of dark septate endophytic fungi.</title>
        <authorList>
            <person name="Knapp D.G."/>
            <person name="Nemeth J.B."/>
            <person name="Barry K."/>
            <person name="Hainaut M."/>
            <person name="Henrissat B."/>
            <person name="Johnson J."/>
            <person name="Kuo A."/>
            <person name="Lim J.H.P."/>
            <person name="Lipzen A."/>
            <person name="Nolan M."/>
            <person name="Ohm R.A."/>
            <person name="Tamas L."/>
            <person name="Grigoriev I.V."/>
            <person name="Spatafora J.W."/>
            <person name="Nagy L.G."/>
            <person name="Kovacs G.M."/>
        </authorList>
    </citation>
    <scope>NUCLEOTIDE SEQUENCE [LARGE SCALE GENOMIC DNA]</scope>
    <source>
        <strain evidence="3 4">DSE2036</strain>
    </source>
</reference>
<name>A0A2V1DM72_9PLEO</name>
<dbReference type="Proteomes" id="UP000244855">
    <property type="component" value="Unassembled WGS sequence"/>
</dbReference>
<dbReference type="AlphaFoldDB" id="A0A2V1DM72"/>
<feature type="coiled-coil region" evidence="1">
    <location>
        <begin position="158"/>
        <end position="206"/>
    </location>
</feature>
<gene>
    <name evidence="3" type="ORF">DM02DRAFT_682390</name>
</gene>
<proteinExistence type="predicted"/>
<evidence type="ECO:0000313" key="3">
    <source>
        <dbReference type="EMBL" id="PVH98359.1"/>
    </source>
</evidence>
<dbReference type="SUPFAM" id="SSF57997">
    <property type="entry name" value="Tropomyosin"/>
    <property type="match status" value="1"/>
</dbReference>